<dbReference type="GO" id="GO:0051287">
    <property type="term" value="F:NAD binding"/>
    <property type="evidence" value="ECO:0007669"/>
    <property type="project" value="InterPro"/>
</dbReference>
<dbReference type="InterPro" id="IPR006139">
    <property type="entry name" value="D-isomer_2_OHA_DH_cat_dom"/>
</dbReference>
<evidence type="ECO:0000313" key="3">
    <source>
        <dbReference type="Proteomes" id="UP000187203"/>
    </source>
</evidence>
<keyword evidence="3" id="KW-1185">Reference proteome</keyword>
<feature type="domain" description="D-isomer specific 2-hydroxyacid dehydrogenase catalytic" evidence="1">
    <location>
        <begin position="19"/>
        <end position="62"/>
    </location>
</feature>
<dbReference type="STRING" id="93759.A0A1R3I449"/>
<gene>
    <name evidence="2" type="ORF">COLO4_25239</name>
</gene>
<dbReference type="SUPFAM" id="SSF52283">
    <property type="entry name" value="Formate/glycerate dehydrogenase catalytic domain-like"/>
    <property type="match status" value="1"/>
</dbReference>
<dbReference type="Gene3D" id="3.40.50.720">
    <property type="entry name" value="NAD(P)-binding Rossmann-like Domain"/>
    <property type="match status" value="1"/>
</dbReference>
<dbReference type="Proteomes" id="UP000187203">
    <property type="component" value="Unassembled WGS sequence"/>
</dbReference>
<name>A0A1R3I449_9ROSI</name>
<evidence type="ECO:0000259" key="1">
    <source>
        <dbReference type="Pfam" id="PF00389"/>
    </source>
</evidence>
<reference evidence="3" key="1">
    <citation type="submission" date="2013-09" db="EMBL/GenBank/DDBJ databases">
        <title>Corchorus olitorius genome sequencing.</title>
        <authorList>
            <person name="Alam M."/>
            <person name="Haque M.S."/>
            <person name="Islam M.S."/>
            <person name="Emdad E.M."/>
            <person name="Islam M.M."/>
            <person name="Ahmed B."/>
            <person name="Halim A."/>
            <person name="Hossen Q.M.M."/>
            <person name="Hossain M.Z."/>
            <person name="Ahmed R."/>
            <person name="Khan M.M."/>
            <person name="Islam R."/>
            <person name="Rashid M.M."/>
            <person name="Khan S.A."/>
            <person name="Rahman M.S."/>
            <person name="Alam M."/>
            <person name="Yahiya A.S."/>
            <person name="Khan M.S."/>
            <person name="Azam M.S."/>
            <person name="Haque T."/>
            <person name="Lashkar M.Z.H."/>
            <person name="Akhand A.I."/>
            <person name="Morshed G."/>
            <person name="Roy S."/>
            <person name="Uddin K.S."/>
            <person name="Rabeya T."/>
            <person name="Hossain A.S."/>
            <person name="Chowdhury A."/>
            <person name="Snigdha A.R."/>
            <person name="Mortoza M.S."/>
            <person name="Matin S.A."/>
            <person name="Hoque S.M.E."/>
            <person name="Islam M.K."/>
            <person name="Roy D.K."/>
            <person name="Haider R."/>
            <person name="Moosa M.M."/>
            <person name="Elias S.M."/>
            <person name="Hasan A.M."/>
            <person name="Jahan S."/>
            <person name="Shafiuddin M."/>
            <person name="Mahmood N."/>
            <person name="Shommy N.S."/>
        </authorList>
    </citation>
    <scope>NUCLEOTIDE SEQUENCE [LARGE SCALE GENOMIC DNA]</scope>
    <source>
        <strain evidence="3">cv. O-4</strain>
    </source>
</reference>
<protein>
    <recommendedName>
        <fullName evidence="1">D-isomer specific 2-hydroxyacid dehydrogenase catalytic domain-containing protein</fullName>
    </recommendedName>
</protein>
<dbReference type="EMBL" id="AWUE01018971">
    <property type="protein sequence ID" value="OMO77281.1"/>
    <property type="molecule type" value="Genomic_DNA"/>
</dbReference>
<accession>A0A1R3I449</accession>
<sequence>MLNVKLSKASLLTSLTEDWRETLFAALSRAGGTAFSNMAVGCNNVDVNVANKYGVAVGNAPAK</sequence>
<comment type="caution">
    <text evidence="2">The sequence shown here is derived from an EMBL/GenBank/DDBJ whole genome shotgun (WGS) entry which is preliminary data.</text>
</comment>
<proteinExistence type="predicted"/>
<dbReference type="GO" id="GO:0016616">
    <property type="term" value="F:oxidoreductase activity, acting on the CH-OH group of donors, NAD or NADP as acceptor"/>
    <property type="evidence" value="ECO:0007669"/>
    <property type="project" value="InterPro"/>
</dbReference>
<dbReference type="OrthoDB" id="979558at2759"/>
<dbReference type="AlphaFoldDB" id="A0A1R3I449"/>
<organism evidence="2 3">
    <name type="scientific">Corchorus olitorius</name>
    <dbReference type="NCBI Taxonomy" id="93759"/>
    <lineage>
        <taxon>Eukaryota</taxon>
        <taxon>Viridiplantae</taxon>
        <taxon>Streptophyta</taxon>
        <taxon>Embryophyta</taxon>
        <taxon>Tracheophyta</taxon>
        <taxon>Spermatophyta</taxon>
        <taxon>Magnoliopsida</taxon>
        <taxon>eudicotyledons</taxon>
        <taxon>Gunneridae</taxon>
        <taxon>Pentapetalae</taxon>
        <taxon>rosids</taxon>
        <taxon>malvids</taxon>
        <taxon>Malvales</taxon>
        <taxon>Malvaceae</taxon>
        <taxon>Grewioideae</taxon>
        <taxon>Apeibeae</taxon>
        <taxon>Corchorus</taxon>
    </lineage>
</organism>
<dbReference type="Pfam" id="PF00389">
    <property type="entry name" value="2-Hacid_dh"/>
    <property type="match status" value="1"/>
</dbReference>
<evidence type="ECO:0000313" key="2">
    <source>
        <dbReference type="EMBL" id="OMO77281.1"/>
    </source>
</evidence>